<feature type="region of interest" description="Disordered" evidence="9">
    <location>
        <begin position="1"/>
        <end position="25"/>
    </location>
</feature>
<evidence type="ECO:0000256" key="1">
    <source>
        <dbReference type="ARBA" id="ARBA00004123"/>
    </source>
</evidence>
<dbReference type="EMBL" id="JTDF01003923">
    <property type="protein sequence ID" value="KAF8567373.1"/>
    <property type="molecule type" value="Genomic_DNA"/>
</dbReference>
<evidence type="ECO:0000256" key="8">
    <source>
        <dbReference type="PROSITE-ProRule" id="PRU00042"/>
    </source>
</evidence>
<accession>A0A8T0DHP3</accession>
<evidence type="ECO:0000256" key="7">
    <source>
        <dbReference type="ARBA" id="ARBA00023242"/>
    </source>
</evidence>
<feature type="domain" description="C2H2-type" evidence="10">
    <location>
        <begin position="97"/>
        <end position="126"/>
    </location>
</feature>
<keyword evidence="7" id="KW-0539">Nucleus</keyword>
<evidence type="ECO:0000313" key="11">
    <source>
        <dbReference type="EMBL" id="KAF8567373.1"/>
    </source>
</evidence>
<comment type="caution">
    <text evidence="11">The sequence shown here is derived from an EMBL/GenBank/DDBJ whole genome shotgun (WGS) entry which is preliminary data.</text>
</comment>
<evidence type="ECO:0000256" key="4">
    <source>
        <dbReference type="ARBA" id="ARBA00022833"/>
    </source>
</evidence>
<sequence>MARPSKQMKLEATAGRNGGQCDQSNGNAMKTPVILNETVPQVLDNSPSQLKAEHMSSSEGSSDEYTFKCTHPGCKRVFSCVSGLGKHSVIHTKEGAHICDHPKCGRRFFYTSDLARHKQTHEKKSEKYKCTYDSCGESFRTRLDLRTHSVVHRGDLPYECRNADCKMRFRFEGLLKRHELVHLDETKRSMYCCSEPGCDRFFLSRSGLVAHEETHKRNRKYKCTFSGCGGEFPFKSHLERHKLTHKSKRPTFCCFYRGCDKVIVRSLHALMKVVTVNYGENAMSSDISNKSTVATRTVHSQPVNNSFKKK</sequence>
<dbReference type="GO" id="GO:0005634">
    <property type="term" value="C:nucleus"/>
    <property type="evidence" value="ECO:0007669"/>
    <property type="project" value="UniProtKB-SubCell"/>
</dbReference>
<evidence type="ECO:0000259" key="10">
    <source>
        <dbReference type="PROSITE" id="PS50157"/>
    </source>
</evidence>
<name>A0A8T0DHP3_9TREM</name>
<feature type="domain" description="C2H2-type" evidence="10">
    <location>
        <begin position="221"/>
        <end position="250"/>
    </location>
</feature>
<protein>
    <recommendedName>
        <fullName evidence="10">C2H2-type domain-containing protein</fullName>
    </recommendedName>
</protein>
<feature type="domain" description="C2H2-type" evidence="10">
    <location>
        <begin position="191"/>
        <end position="220"/>
    </location>
</feature>
<dbReference type="Pfam" id="PF00096">
    <property type="entry name" value="zf-C2H2"/>
    <property type="match status" value="1"/>
</dbReference>
<evidence type="ECO:0000256" key="5">
    <source>
        <dbReference type="ARBA" id="ARBA00023015"/>
    </source>
</evidence>
<keyword evidence="12" id="KW-1185">Reference proteome</keyword>
<reference evidence="11 12" key="1">
    <citation type="submission" date="2019-07" db="EMBL/GenBank/DDBJ databases">
        <title>Annotation for the trematode Paragonimus westermani.</title>
        <authorList>
            <person name="Choi Y.-J."/>
        </authorList>
    </citation>
    <scope>NUCLEOTIDE SEQUENCE [LARGE SCALE GENOMIC DNA]</scope>
    <source>
        <strain evidence="11">180907_Pwestermani</strain>
    </source>
</reference>
<dbReference type="PANTHER" id="PTHR46179">
    <property type="entry name" value="ZINC FINGER PROTEIN"/>
    <property type="match status" value="1"/>
</dbReference>
<keyword evidence="4" id="KW-0862">Zinc</keyword>
<dbReference type="Gene3D" id="3.30.160.60">
    <property type="entry name" value="Classic Zinc Finger"/>
    <property type="match status" value="5"/>
</dbReference>
<proteinExistence type="predicted"/>
<organism evidence="11 12">
    <name type="scientific">Paragonimus westermani</name>
    <dbReference type="NCBI Taxonomy" id="34504"/>
    <lineage>
        <taxon>Eukaryota</taxon>
        <taxon>Metazoa</taxon>
        <taxon>Spiralia</taxon>
        <taxon>Lophotrochozoa</taxon>
        <taxon>Platyhelminthes</taxon>
        <taxon>Trematoda</taxon>
        <taxon>Digenea</taxon>
        <taxon>Plagiorchiida</taxon>
        <taxon>Troglotremata</taxon>
        <taxon>Troglotrematidae</taxon>
        <taxon>Paragonimus</taxon>
    </lineage>
</organism>
<evidence type="ECO:0000256" key="9">
    <source>
        <dbReference type="SAM" id="MobiDB-lite"/>
    </source>
</evidence>
<dbReference type="InterPro" id="IPR051061">
    <property type="entry name" value="Zinc_finger_trans_reg"/>
</dbReference>
<keyword evidence="2" id="KW-0479">Metal-binding</keyword>
<dbReference type="GO" id="GO:0008270">
    <property type="term" value="F:zinc ion binding"/>
    <property type="evidence" value="ECO:0007669"/>
    <property type="project" value="UniProtKB-KW"/>
</dbReference>
<dbReference type="SUPFAM" id="SSF57667">
    <property type="entry name" value="beta-beta-alpha zinc fingers"/>
    <property type="match status" value="3"/>
</dbReference>
<keyword evidence="5" id="KW-0805">Transcription regulation</keyword>
<dbReference type="InterPro" id="IPR013087">
    <property type="entry name" value="Znf_C2H2_type"/>
</dbReference>
<dbReference type="PROSITE" id="PS00028">
    <property type="entry name" value="ZINC_FINGER_C2H2_1"/>
    <property type="match status" value="6"/>
</dbReference>
<evidence type="ECO:0000256" key="6">
    <source>
        <dbReference type="ARBA" id="ARBA00023163"/>
    </source>
</evidence>
<dbReference type="SMART" id="SM00355">
    <property type="entry name" value="ZnF_C2H2"/>
    <property type="match status" value="6"/>
</dbReference>
<keyword evidence="3 8" id="KW-0863">Zinc-finger</keyword>
<gene>
    <name evidence="11" type="ORF">P879_04763</name>
</gene>
<feature type="domain" description="C2H2-type" evidence="10">
    <location>
        <begin position="128"/>
        <end position="157"/>
    </location>
</feature>
<evidence type="ECO:0000313" key="12">
    <source>
        <dbReference type="Proteomes" id="UP000699462"/>
    </source>
</evidence>
<feature type="domain" description="C2H2-type" evidence="10">
    <location>
        <begin position="67"/>
        <end position="96"/>
    </location>
</feature>
<dbReference type="InterPro" id="IPR036236">
    <property type="entry name" value="Znf_C2H2_sf"/>
</dbReference>
<dbReference type="AlphaFoldDB" id="A0A8T0DHP3"/>
<evidence type="ECO:0000256" key="2">
    <source>
        <dbReference type="ARBA" id="ARBA00022723"/>
    </source>
</evidence>
<dbReference type="OrthoDB" id="6236043at2759"/>
<dbReference type="PANTHER" id="PTHR46179:SF13">
    <property type="entry name" value="C2H2-TYPE DOMAIN-CONTAINING PROTEIN"/>
    <property type="match status" value="1"/>
</dbReference>
<dbReference type="Proteomes" id="UP000699462">
    <property type="component" value="Unassembled WGS sequence"/>
</dbReference>
<comment type="subcellular location">
    <subcellularLocation>
        <location evidence="1">Nucleus</location>
    </subcellularLocation>
</comment>
<keyword evidence="6" id="KW-0804">Transcription</keyword>
<dbReference type="PROSITE" id="PS50157">
    <property type="entry name" value="ZINC_FINGER_C2H2_2"/>
    <property type="match status" value="6"/>
</dbReference>
<feature type="domain" description="C2H2-type" evidence="10">
    <location>
        <begin position="158"/>
        <end position="187"/>
    </location>
</feature>
<evidence type="ECO:0000256" key="3">
    <source>
        <dbReference type="ARBA" id="ARBA00022771"/>
    </source>
</evidence>
<dbReference type="GO" id="GO:0006357">
    <property type="term" value="P:regulation of transcription by RNA polymerase II"/>
    <property type="evidence" value="ECO:0007669"/>
    <property type="project" value="TreeGrafter"/>
</dbReference>